<sequence>MTIAELMEILKTYDPNAVVVLADAAGEQGKPGVARLRADEIQPMELYQVEHKGVSWYEFGDGDEPPAAGERTTVFDTKVKAVFLGGL</sequence>
<evidence type="ECO:0000313" key="2">
    <source>
        <dbReference type="Proteomes" id="UP000000644"/>
    </source>
</evidence>
<protein>
    <submittedName>
        <fullName evidence="1">Uncharacterized protein</fullName>
    </submittedName>
</protein>
<dbReference type="RefSeq" id="WP_011798281.1">
    <property type="nucleotide sequence ID" value="NC_008759.1"/>
</dbReference>
<keyword evidence="1" id="KW-0614">Plasmid</keyword>
<geneLocation type="plasmid" evidence="1 2">
    <name>pPNAP03</name>
</geneLocation>
<proteinExistence type="predicted"/>
<dbReference type="KEGG" id="pna:Pnap_4845"/>
<gene>
    <name evidence="1" type="ordered locus">Pnap_4845</name>
</gene>
<evidence type="ECO:0000313" key="1">
    <source>
        <dbReference type="EMBL" id="ABM39910.1"/>
    </source>
</evidence>
<dbReference type="HOGENOM" id="CLU_2480698_0_0_4"/>
<name>A1VW82_POLNA</name>
<organism evidence="1 2">
    <name type="scientific">Polaromonas naphthalenivorans (strain CJ2)</name>
    <dbReference type="NCBI Taxonomy" id="365044"/>
    <lineage>
        <taxon>Bacteria</taxon>
        <taxon>Pseudomonadati</taxon>
        <taxon>Pseudomonadota</taxon>
        <taxon>Betaproteobacteria</taxon>
        <taxon>Burkholderiales</taxon>
        <taxon>Comamonadaceae</taxon>
        <taxon>Polaromonas</taxon>
    </lineage>
</organism>
<accession>A1VW82</accession>
<keyword evidence="2" id="KW-1185">Reference proteome</keyword>
<dbReference type="Proteomes" id="UP000000644">
    <property type="component" value="Plasmid pPNAP03"/>
</dbReference>
<reference evidence="2" key="1">
    <citation type="journal article" date="2009" name="Environ. Microbiol.">
        <title>The genome of Polaromonas naphthalenivorans strain CJ2, isolated from coal tar-contaminated sediment, reveals physiological and metabolic versatility and evolution through extensive horizontal gene transfer.</title>
        <authorList>
            <person name="Yagi J.M."/>
            <person name="Sims D."/>
            <person name="Brettin T."/>
            <person name="Bruce D."/>
            <person name="Madsen E.L."/>
        </authorList>
    </citation>
    <scope>NUCLEOTIDE SEQUENCE [LARGE SCALE GENOMIC DNA]</scope>
    <source>
        <strain evidence="2">CJ2</strain>
        <plasmid evidence="2">Plasmid pPNAP03</plasmid>
    </source>
</reference>
<dbReference type="AlphaFoldDB" id="A1VW82"/>
<dbReference type="EMBL" id="CP000532">
    <property type="protein sequence ID" value="ABM39910.1"/>
    <property type="molecule type" value="Genomic_DNA"/>
</dbReference>